<dbReference type="Gene3D" id="3.30.420.10">
    <property type="entry name" value="Ribonuclease H-like superfamily/Ribonuclease H"/>
    <property type="match status" value="1"/>
</dbReference>
<evidence type="ECO:0000256" key="9">
    <source>
        <dbReference type="ARBA" id="ARBA00022801"/>
    </source>
</evidence>
<dbReference type="GO" id="GO:0045004">
    <property type="term" value="P:DNA replication proofreading"/>
    <property type="evidence" value="ECO:0007669"/>
    <property type="project" value="TreeGrafter"/>
</dbReference>
<dbReference type="PANTHER" id="PTHR30231:SF41">
    <property type="entry name" value="DNA POLYMERASE III SUBUNIT EPSILON"/>
    <property type="match status" value="1"/>
</dbReference>
<dbReference type="SUPFAM" id="SSF53098">
    <property type="entry name" value="Ribonuclease H-like"/>
    <property type="match status" value="1"/>
</dbReference>
<comment type="cofactor">
    <cofactor evidence="17">
        <name>Mg(2+)</name>
        <dbReference type="ChEBI" id="CHEBI:18420"/>
    </cofactor>
    <cofactor evidence="17">
        <name>Mn(2+)</name>
        <dbReference type="ChEBI" id="CHEBI:29035"/>
    </cofactor>
    <text evidence="17">Binds 2 divalent metal cations. Magnesium or manganese.</text>
</comment>
<proteinExistence type="predicted"/>
<evidence type="ECO:0000313" key="20">
    <source>
        <dbReference type="EMBL" id="BBP43916.1"/>
    </source>
</evidence>
<feature type="binding site" evidence="17">
    <location>
        <position position="159"/>
    </location>
    <ligand>
        <name>a divalent metal cation</name>
        <dbReference type="ChEBI" id="CHEBI:60240"/>
        <label>1</label>
        <note>catalytic</note>
    </ligand>
</feature>
<dbReference type="InterPro" id="IPR036397">
    <property type="entry name" value="RNaseH_sf"/>
</dbReference>
<keyword evidence="10 18" id="KW-0269">Exonuclease</keyword>
<comment type="cofactor">
    <cofactor evidence="1 18">
        <name>Mn(2+)</name>
        <dbReference type="ChEBI" id="CHEBI:29035"/>
    </cofactor>
</comment>
<dbReference type="GO" id="GO:0046872">
    <property type="term" value="F:metal ion binding"/>
    <property type="evidence" value="ECO:0007669"/>
    <property type="project" value="UniProtKB-KW"/>
</dbReference>
<evidence type="ECO:0000256" key="12">
    <source>
        <dbReference type="ARBA" id="ARBA00022932"/>
    </source>
</evidence>
<keyword evidence="7 18" id="KW-0540">Nuclease</keyword>
<dbReference type="Pfam" id="PF00929">
    <property type="entry name" value="RNase_T"/>
    <property type="match status" value="1"/>
</dbReference>
<feature type="binding site" evidence="16">
    <location>
        <position position="159"/>
    </location>
    <ligand>
        <name>substrate</name>
    </ligand>
</feature>
<dbReference type="RefSeq" id="WP_173291677.1">
    <property type="nucleotide sequence ID" value="NZ_AP021888.1"/>
</dbReference>
<accession>A0A6F8PPB6</accession>
<reference evidence="21" key="1">
    <citation type="submission" date="2019-11" db="EMBL/GenBank/DDBJ databases">
        <title>Isolation and characterization of two novel species in the genus Thiomicrorhabdus.</title>
        <authorList>
            <person name="Mochizuki J."/>
            <person name="Kojima H."/>
            <person name="Fukui M."/>
        </authorList>
    </citation>
    <scope>NUCLEOTIDE SEQUENCE [LARGE SCALE GENOMIC DNA]</scope>
    <source>
        <strain evidence="21">AkT22</strain>
    </source>
</reference>
<dbReference type="KEGG" id="tzo:THMIRHAT_16620"/>
<keyword evidence="8 17" id="KW-0479">Metal-binding</keyword>
<keyword evidence="5 18" id="KW-0548">Nucleotidyltransferase</keyword>
<dbReference type="NCBIfam" id="NF004316">
    <property type="entry name" value="PRK05711.1"/>
    <property type="match status" value="1"/>
</dbReference>
<evidence type="ECO:0000256" key="11">
    <source>
        <dbReference type="ARBA" id="ARBA00022842"/>
    </source>
</evidence>
<evidence type="ECO:0000256" key="14">
    <source>
        <dbReference type="ARBA" id="ARBA00049244"/>
    </source>
</evidence>
<keyword evidence="13 17" id="KW-0464">Manganese</keyword>
<protein>
    <recommendedName>
        <fullName evidence="3 18">DNA polymerase III subunit epsilon</fullName>
        <ecNumber evidence="2 18">2.7.7.7</ecNumber>
    </recommendedName>
</protein>
<dbReference type="InterPro" id="IPR012337">
    <property type="entry name" value="RNaseH-like_sf"/>
</dbReference>
<dbReference type="FunFam" id="3.30.420.10:FF:000012">
    <property type="entry name" value="DNA polymerase III subunit epsilon"/>
    <property type="match status" value="1"/>
</dbReference>
<dbReference type="InterPro" id="IPR006309">
    <property type="entry name" value="DnaQ_proteo"/>
</dbReference>
<feature type="binding site" evidence="16">
    <location>
        <position position="9"/>
    </location>
    <ligand>
        <name>substrate</name>
    </ligand>
</feature>
<dbReference type="NCBIfam" id="TIGR00573">
    <property type="entry name" value="dnaq"/>
    <property type="match status" value="1"/>
</dbReference>
<dbReference type="GO" id="GO:0003677">
    <property type="term" value="F:DNA binding"/>
    <property type="evidence" value="ECO:0007669"/>
    <property type="project" value="InterPro"/>
</dbReference>
<keyword evidence="11 17" id="KW-0460">Magnesium</keyword>
<dbReference type="NCBIfam" id="TIGR01406">
    <property type="entry name" value="dnaQ_proteo"/>
    <property type="match status" value="1"/>
</dbReference>
<evidence type="ECO:0000259" key="19">
    <source>
        <dbReference type="SMART" id="SM00479"/>
    </source>
</evidence>
<evidence type="ECO:0000256" key="2">
    <source>
        <dbReference type="ARBA" id="ARBA00012417"/>
    </source>
</evidence>
<keyword evidence="4 18" id="KW-0808">Transferase</keyword>
<evidence type="ECO:0000256" key="18">
    <source>
        <dbReference type="RuleBase" id="RU364087"/>
    </source>
</evidence>
<organism evidence="20 21">
    <name type="scientific">Thiosulfativibrio zosterae</name>
    <dbReference type="NCBI Taxonomy" id="2675053"/>
    <lineage>
        <taxon>Bacteria</taxon>
        <taxon>Pseudomonadati</taxon>
        <taxon>Pseudomonadota</taxon>
        <taxon>Gammaproteobacteria</taxon>
        <taxon>Thiotrichales</taxon>
        <taxon>Piscirickettsiaceae</taxon>
        <taxon>Thiosulfativibrio</taxon>
    </lineage>
</organism>
<evidence type="ECO:0000256" key="1">
    <source>
        <dbReference type="ARBA" id="ARBA00001936"/>
    </source>
</evidence>
<evidence type="ECO:0000313" key="21">
    <source>
        <dbReference type="Proteomes" id="UP000501466"/>
    </source>
</evidence>
<dbReference type="EC" id="2.7.7.7" evidence="2 18"/>
<gene>
    <name evidence="18 20" type="primary">dnaQ</name>
    <name evidence="20" type="ORF">THMIRHAT_16620</name>
</gene>
<evidence type="ECO:0000256" key="8">
    <source>
        <dbReference type="ARBA" id="ARBA00022723"/>
    </source>
</evidence>
<evidence type="ECO:0000256" key="15">
    <source>
        <dbReference type="PIRSR" id="PIRSR606309-1"/>
    </source>
</evidence>
<evidence type="ECO:0000256" key="16">
    <source>
        <dbReference type="PIRSR" id="PIRSR606309-2"/>
    </source>
</evidence>
<dbReference type="InterPro" id="IPR013520">
    <property type="entry name" value="Ribonucl_H"/>
</dbReference>
<evidence type="ECO:0000256" key="13">
    <source>
        <dbReference type="ARBA" id="ARBA00023211"/>
    </source>
</evidence>
<name>A0A6F8PPB6_9GAMM</name>
<dbReference type="CDD" id="cd06131">
    <property type="entry name" value="DNA_pol_III_epsilon_Ecoli_like"/>
    <property type="match status" value="1"/>
</dbReference>
<dbReference type="AlphaFoldDB" id="A0A6F8PPB6"/>
<keyword evidence="12 18" id="KW-0239">DNA-directed DNA polymerase</keyword>
<dbReference type="EMBL" id="AP021888">
    <property type="protein sequence ID" value="BBP43916.1"/>
    <property type="molecule type" value="Genomic_DNA"/>
</dbReference>
<dbReference type="GO" id="GO:0005829">
    <property type="term" value="C:cytosol"/>
    <property type="evidence" value="ECO:0007669"/>
    <property type="project" value="TreeGrafter"/>
</dbReference>
<keyword evidence="21" id="KW-1185">Reference proteome</keyword>
<evidence type="ECO:0000256" key="6">
    <source>
        <dbReference type="ARBA" id="ARBA00022705"/>
    </source>
</evidence>
<dbReference type="PANTHER" id="PTHR30231">
    <property type="entry name" value="DNA POLYMERASE III SUBUNIT EPSILON"/>
    <property type="match status" value="1"/>
</dbReference>
<comment type="function">
    <text evidence="18">DNA polymerase III is a complex, multichain enzyme responsible for most of the replicative synthesis in bacteria. The epsilon subunit contain the editing function and is a proofreading 3'-5' exonuclease.</text>
</comment>
<evidence type="ECO:0000256" key="17">
    <source>
        <dbReference type="PIRSR" id="PIRSR606309-3"/>
    </source>
</evidence>
<feature type="domain" description="Exonuclease" evidence="19">
    <location>
        <begin position="2"/>
        <end position="176"/>
    </location>
</feature>
<dbReference type="SMART" id="SM00479">
    <property type="entry name" value="EXOIII"/>
    <property type="match status" value="1"/>
</dbReference>
<evidence type="ECO:0000256" key="5">
    <source>
        <dbReference type="ARBA" id="ARBA00022695"/>
    </source>
</evidence>
<feature type="active site" description="Proton acceptor" evidence="15">
    <location>
        <position position="154"/>
    </location>
</feature>
<feature type="binding site" evidence="16">
    <location>
        <position position="7"/>
    </location>
    <ligand>
        <name>substrate</name>
    </ligand>
</feature>
<dbReference type="Proteomes" id="UP000501466">
    <property type="component" value="Chromosome"/>
</dbReference>
<dbReference type="GO" id="GO:0008408">
    <property type="term" value="F:3'-5' exonuclease activity"/>
    <property type="evidence" value="ECO:0007669"/>
    <property type="project" value="TreeGrafter"/>
</dbReference>
<sequence>MRQIILDTETTGFNPLTGDKIIEIGAVELIKRRLTGNNYHQYIQPEREVPPDAIAVHGITDAFLKDKPIFKDVVEDFMNYVAGAELIIHNAPFDVGFINAELAQLPKNPWGKIEDHCTITDSLKMARKAFPGQRASLDALCKRLGIDNSNRTLHGALLDSEILADVYLMMTGGQTDLMLASAFENASDKQTRNVSLQKNRHSLKVIRATAEELEMHHNKLAEISKKFGATLNW</sequence>
<feature type="binding site" evidence="16">
    <location>
        <position position="57"/>
    </location>
    <ligand>
        <name>substrate</name>
    </ligand>
</feature>
<dbReference type="GO" id="GO:0003887">
    <property type="term" value="F:DNA-directed DNA polymerase activity"/>
    <property type="evidence" value="ECO:0007669"/>
    <property type="project" value="UniProtKB-KW"/>
</dbReference>
<keyword evidence="9 18" id="KW-0378">Hydrolase</keyword>
<feature type="binding site" evidence="17">
    <location>
        <position position="9"/>
    </location>
    <ligand>
        <name>a divalent metal cation</name>
        <dbReference type="ChEBI" id="CHEBI:60240"/>
        <label>1</label>
        <note>catalytic</note>
    </ligand>
</feature>
<feature type="binding site" evidence="17">
    <location>
        <position position="7"/>
    </location>
    <ligand>
        <name>a divalent metal cation</name>
        <dbReference type="ChEBI" id="CHEBI:60240"/>
        <label>1</label>
        <note>catalytic</note>
    </ligand>
</feature>
<comment type="catalytic activity">
    <reaction evidence="14 18">
        <text>DNA(n) + a 2'-deoxyribonucleoside 5'-triphosphate = DNA(n+1) + diphosphate</text>
        <dbReference type="Rhea" id="RHEA:22508"/>
        <dbReference type="Rhea" id="RHEA-COMP:17339"/>
        <dbReference type="Rhea" id="RHEA-COMP:17340"/>
        <dbReference type="ChEBI" id="CHEBI:33019"/>
        <dbReference type="ChEBI" id="CHEBI:61560"/>
        <dbReference type="ChEBI" id="CHEBI:173112"/>
        <dbReference type="EC" id="2.7.7.7"/>
    </reaction>
</comment>
<evidence type="ECO:0000256" key="10">
    <source>
        <dbReference type="ARBA" id="ARBA00022839"/>
    </source>
</evidence>
<evidence type="ECO:0000256" key="4">
    <source>
        <dbReference type="ARBA" id="ARBA00022679"/>
    </source>
</evidence>
<evidence type="ECO:0000256" key="3">
    <source>
        <dbReference type="ARBA" id="ARBA00020352"/>
    </source>
</evidence>
<dbReference type="InterPro" id="IPR006054">
    <property type="entry name" value="DnaQ"/>
</dbReference>
<keyword evidence="6 18" id="KW-0235">DNA replication</keyword>
<comment type="subunit">
    <text evidence="18">DNA polymerase III contains a core (composed of alpha, epsilon and theta chains) that associates with a tau subunit. This core dimerizes to form the POLIII' complex. PolIII' associates with the gamma complex (composed of gamma, delta, delta', psi and chi chains) and with the beta chain to form the complete DNA polymerase III complex.</text>
</comment>
<evidence type="ECO:0000256" key="7">
    <source>
        <dbReference type="ARBA" id="ARBA00022722"/>
    </source>
</evidence>